<keyword evidence="2" id="KW-1185">Reference proteome</keyword>
<dbReference type="InterPro" id="IPR036520">
    <property type="entry name" value="UPF0759_sf"/>
</dbReference>
<gene>
    <name evidence="1" type="ORF">GCM10023318_49820</name>
</gene>
<dbReference type="Pfam" id="PF01904">
    <property type="entry name" value="DUF72"/>
    <property type="match status" value="1"/>
</dbReference>
<accession>A0ABP9KU26</accession>
<dbReference type="EMBL" id="BAABJM010000006">
    <property type="protein sequence ID" value="GAA5064175.1"/>
    <property type="molecule type" value="Genomic_DNA"/>
</dbReference>
<dbReference type="Proteomes" id="UP001500603">
    <property type="component" value="Unassembled WGS sequence"/>
</dbReference>
<dbReference type="Gene3D" id="3.20.20.410">
    <property type="entry name" value="Protein of unknown function UPF0759"/>
    <property type="match status" value="1"/>
</dbReference>
<dbReference type="SUPFAM" id="SSF117396">
    <property type="entry name" value="TM1631-like"/>
    <property type="match status" value="1"/>
</dbReference>
<name>A0ABP9KU26_9NOCA</name>
<dbReference type="PANTHER" id="PTHR30348:SF9">
    <property type="entry name" value="UPF0759 PROTEIN YECE"/>
    <property type="match status" value="1"/>
</dbReference>
<protein>
    <submittedName>
        <fullName evidence="1">DUF72 domain-containing protein</fullName>
    </submittedName>
</protein>
<dbReference type="InterPro" id="IPR002763">
    <property type="entry name" value="DUF72"/>
</dbReference>
<organism evidence="1 2">
    <name type="scientific">Nocardia callitridis</name>
    <dbReference type="NCBI Taxonomy" id="648753"/>
    <lineage>
        <taxon>Bacteria</taxon>
        <taxon>Bacillati</taxon>
        <taxon>Actinomycetota</taxon>
        <taxon>Actinomycetes</taxon>
        <taxon>Mycobacteriales</taxon>
        <taxon>Nocardiaceae</taxon>
        <taxon>Nocardia</taxon>
    </lineage>
</organism>
<sequence length="271" mass="31103">MWAHPAWQETSARQRLRSYATWCNAVEGNTTFYATPSRQTAQSWAEQLTGAKEFRFLPKLPKTVTHDQGLRGESAGLRAFLSALEPLEPHTHALWIQLSAAFGPTDLGALAGFLRALPRSYRYAVEVRHQDFFHDERRASDLERVLARVGAEWVPFDTTTLFGARPTSAAEREAWTKKPRVPRRMRALTEFPIVRYHGRDDEQRTVEGWQPWVAASAEWLREGRSPTVFVHTPDNASSLRLARRFHDEVRASVHELEHLPQPEHTEPMTLF</sequence>
<dbReference type="PANTHER" id="PTHR30348">
    <property type="entry name" value="UNCHARACTERIZED PROTEIN YECE"/>
    <property type="match status" value="1"/>
</dbReference>
<reference evidence="2" key="1">
    <citation type="journal article" date="2019" name="Int. J. Syst. Evol. Microbiol.">
        <title>The Global Catalogue of Microorganisms (GCM) 10K type strain sequencing project: providing services to taxonomists for standard genome sequencing and annotation.</title>
        <authorList>
            <consortium name="The Broad Institute Genomics Platform"/>
            <consortium name="The Broad Institute Genome Sequencing Center for Infectious Disease"/>
            <person name="Wu L."/>
            <person name="Ma J."/>
        </authorList>
    </citation>
    <scope>NUCLEOTIDE SEQUENCE [LARGE SCALE GENOMIC DNA]</scope>
    <source>
        <strain evidence="2">JCM 18298</strain>
    </source>
</reference>
<comment type="caution">
    <text evidence="1">The sequence shown here is derived from an EMBL/GenBank/DDBJ whole genome shotgun (WGS) entry which is preliminary data.</text>
</comment>
<proteinExistence type="predicted"/>
<evidence type="ECO:0000313" key="2">
    <source>
        <dbReference type="Proteomes" id="UP001500603"/>
    </source>
</evidence>
<evidence type="ECO:0000313" key="1">
    <source>
        <dbReference type="EMBL" id="GAA5064175.1"/>
    </source>
</evidence>